<reference evidence="1 2" key="1">
    <citation type="submission" date="2016-07" db="EMBL/GenBank/DDBJ databases">
        <title>Draft genome of the white-rot fungus Obba rivulosa 3A-2.</title>
        <authorList>
            <consortium name="DOE Joint Genome Institute"/>
            <person name="Miettinen O."/>
            <person name="Riley R."/>
            <person name="Acob R."/>
            <person name="Barry K."/>
            <person name="Cullen D."/>
            <person name="De Vries R."/>
            <person name="Hainaut M."/>
            <person name="Hatakka A."/>
            <person name="Henrissat B."/>
            <person name="Hilden K."/>
            <person name="Kuo R."/>
            <person name="Labutti K."/>
            <person name="Lipzen A."/>
            <person name="Makela M.R."/>
            <person name="Sandor L."/>
            <person name="Spatafora J.W."/>
            <person name="Grigoriev I.V."/>
            <person name="Hibbett D.S."/>
        </authorList>
    </citation>
    <scope>NUCLEOTIDE SEQUENCE [LARGE SCALE GENOMIC DNA]</scope>
    <source>
        <strain evidence="1 2">3A-2</strain>
    </source>
</reference>
<accession>A0A8E2AML8</accession>
<protein>
    <submittedName>
        <fullName evidence="1">Uncharacterized protein</fullName>
    </submittedName>
</protein>
<sequence>MLSAGSPWISSDSNSDVDHRVRGFGAATQVENAPQQPLKNSATTNIAHSNGEVNTDVDVKRQDGGKFTDRCGLSGVSGKPVSESDLWLSWLRAHRAVTWPGGWLTSLGPPAWDVTGWLIGGLSEDGAVSAGLWGGWSLFPGLEQGAFRVICETPKEPHLAIDELFDFFGDQ</sequence>
<name>A0A8E2AML8_9APHY</name>
<gene>
    <name evidence="1" type="ORF">OBBRIDRAFT_808035</name>
</gene>
<proteinExistence type="predicted"/>
<evidence type="ECO:0000313" key="1">
    <source>
        <dbReference type="EMBL" id="OCH84722.1"/>
    </source>
</evidence>
<dbReference type="AlphaFoldDB" id="A0A8E2AML8"/>
<dbReference type="EMBL" id="KV722642">
    <property type="protein sequence ID" value="OCH84722.1"/>
    <property type="molecule type" value="Genomic_DNA"/>
</dbReference>
<keyword evidence="2" id="KW-1185">Reference proteome</keyword>
<evidence type="ECO:0000313" key="2">
    <source>
        <dbReference type="Proteomes" id="UP000250043"/>
    </source>
</evidence>
<organism evidence="1 2">
    <name type="scientific">Obba rivulosa</name>
    <dbReference type="NCBI Taxonomy" id="1052685"/>
    <lineage>
        <taxon>Eukaryota</taxon>
        <taxon>Fungi</taxon>
        <taxon>Dikarya</taxon>
        <taxon>Basidiomycota</taxon>
        <taxon>Agaricomycotina</taxon>
        <taxon>Agaricomycetes</taxon>
        <taxon>Polyporales</taxon>
        <taxon>Gelatoporiaceae</taxon>
        <taxon>Obba</taxon>
    </lineage>
</organism>
<dbReference type="Proteomes" id="UP000250043">
    <property type="component" value="Unassembled WGS sequence"/>
</dbReference>